<dbReference type="PANTHER" id="PTHR30537">
    <property type="entry name" value="HTH-TYPE TRANSCRIPTIONAL REGULATOR"/>
    <property type="match status" value="1"/>
</dbReference>
<evidence type="ECO:0000256" key="3">
    <source>
        <dbReference type="ARBA" id="ARBA00023125"/>
    </source>
</evidence>
<dbReference type="PRINTS" id="PR00039">
    <property type="entry name" value="HTHLYSR"/>
</dbReference>
<dbReference type="Proteomes" id="UP000197535">
    <property type="component" value="Unassembled WGS sequence"/>
</dbReference>
<keyword evidence="4" id="KW-0804">Transcription</keyword>
<dbReference type="InterPro" id="IPR058163">
    <property type="entry name" value="LysR-type_TF_proteobact-type"/>
</dbReference>
<dbReference type="CDD" id="cd08432">
    <property type="entry name" value="PBP2_GcdR_TrpI_HvrB_AmpR_like"/>
    <property type="match status" value="1"/>
</dbReference>
<keyword evidence="3" id="KW-0238">DNA-binding</keyword>
<evidence type="ECO:0000256" key="2">
    <source>
        <dbReference type="ARBA" id="ARBA00023015"/>
    </source>
</evidence>
<evidence type="ECO:0000256" key="1">
    <source>
        <dbReference type="ARBA" id="ARBA00009437"/>
    </source>
</evidence>
<dbReference type="AlphaFoldDB" id="A0A254TGF3"/>
<sequence>MSRNIPPLNPLRVFESVARLKSFSKAADELYVSQSAVSRQIGLLEDYLGIQFFHRDRTGVRLTDAGQRYYQDIGPAFERIAAATRRLGIDKDVVYLRLRVYSTFAAKWLMRRMVEFQQSNPEVRLRMTTAVAPVDFSKEAVDASIQFGDGKWPGVDATYLFGDDIRPMCSPAFLKQNGPVRHPKDLLRCRLIHSHYRQDDWPAWLKSVDLEMPQEDEPLMLPSSLLAYQAAIDGLGVVMGQQRMLEAELASGALVCLTDHSLQRELAYYLVTPSNASNREQTNVVRDWLLGTIAGSDARSSAQG</sequence>
<dbReference type="GO" id="GO:0006351">
    <property type="term" value="P:DNA-templated transcription"/>
    <property type="evidence" value="ECO:0007669"/>
    <property type="project" value="TreeGrafter"/>
</dbReference>
<keyword evidence="7" id="KW-1185">Reference proteome</keyword>
<accession>A0A254TGF3</accession>
<dbReference type="SUPFAM" id="SSF53850">
    <property type="entry name" value="Periplasmic binding protein-like II"/>
    <property type="match status" value="1"/>
</dbReference>
<dbReference type="InterPro" id="IPR036388">
    <property type="entry name" value="WH-like_DNA-bd_sf"/>
</dbReference>
<protein>
    <recommendedName>
        <fullName evidence="5">HTH lysR-type domain-containing protein</fullName>
    </recommendedName>
</protein>
<dbReference type="OrthoDB" id="9178397at2"/>
<organism evidence="6 7">
    <name type="scientific">Noviherbaspirillum denitrificans</name>
    <dbReference type="NCBI Taxonomy" id="1968433"/>
    <lineage>
        <taxon>Bacteria</taxon>
        <taxon>Pseudomonadati</taxon>
        <taxon>Pseudomonadota</taxon>
        <taxon>Betaproteobacteria</taxon>
        <taxon>Burkholderiales</taxon>
        <taxon>Oxalobacteraceae</taxon>
        <taxon>Noviherbaspirillum</taxon>
    </lineage>
</organism>
<dbReference type="InterPro" id="IPR000847">
    <property type="entry name" value="LysR_HTH_N"/>
</dbReference>
<dbReference type="InterPro" id="IPR005119">
    <property type="entry name" value="LysR_subst-bd"/>
</dbReference>
<dbReference type="GO" id="GO:0003700">
    <property type="term" value="F:DNA-binding transcription factor activity"/>
    <property type="evidence" value="ECO:0007669"/>
    <property type="project" value="InterPro"/>
</dbReference>
<feature type="domain" description="HTH lysR-type" evidence="5">
    <location>
        <begin position="6"/>
        <end position="63"/>
    </location>
</feature>
<comment type="similarity">
    <text evidence="1">Belongs to the LysR transcriptional regulatory family.</text>
</comment>
<dbReference type="NCBIfam" id="NF008352">
    <property type="entry name" value="PRK11139.1"/>
    <property type="match status" value="1"/>
</dbReference>
<dbReference type="PANTHER" id="PTHR30537:SF74">
    <property type="entry name" value="HTH-TYPE TRANSCRIPTIONAL REGULATOR TRPI"/>
    <property type="match status" value="1"/>
</dbReference>
<dbReference type="Pfam" id="PF03466">
    <property type="entry name" value="LysR_substrate"/>
    <property type="match status" value="1"/>
</dbReference>
<dbReference type="EMBL" id="LSTO01000001">
    <property type="protein sequence ID" value="OWW21615.1"/>
    <property type="molecule type" value="Genomic_DNA"/>
</dbReference>
<proteinExistence type="inferred from homology"/>
<dbReference type="RefSeq" id="WP_088708467.1">
    <property type="nucleotide sequence ID" value="NZ_LSTO01000001.1"/>
</dbReference>
<comment type="caution">
    <text evidence="6">The sequence shown here is derived from an EMBL/GenBank/DDBJ whole genome shotgun (WGS) entry which is preliminary data.</text>
</comment>
<dbReference type="SUPFAM" id="SSF46785">
    <property type="entry name" value="Winged helix' DNA-binding domain"/>
    <property type="match status" value="1"/>
</dbReference>
<dbReference type="Gene3D" id="3.40.190.10">
    <property type="entry name" value="Periplasmic binding protein-like II"/>
    <property type="match status" value="2"/>
</dbReference>
<dbReference type="PROSITE" id="PS50931">
    <property type="entry name" value="HTH_LYSR"/>
    <property type="match status" value="1"/>
</dbReference>
<gene>
    <name evidence="6" type="ORF">AYR66_21115</name>
</gene>
<dbReference type="FunFam" id="1.10.10.10:FF:000038">
    <property type="entry name" value="Glycine cleavage system transcriptional activator"/>
    <property type="match status" value="1"/>
</dbReference>
<evidence type="ECO:0000313" key="6">
    <source>
        <dbReference type="EMBL" id="OWW21615.1"/>
    </source>
</evidence>
<evidence type="ECO:0000259" key="5">
    <source>
        <dbReference type="PROSITE" id="PS50931"/>
    </source>
</evidence>
<dbReference type="GO" id="GO:0043565">
    <property type="term" value="F:sequence-specific DNA binding"/>
    <property type="evidence" value="ECO:0007669"/>
    <property type="project" value="TreeGrafter"/>
</dbReference>
<dbReference type="Pfam" id="PF00126">
    <property type="entry name" value="HTH_1"/>
    <property type="match status" value="1"/>
</dbReference>
<evidence type="ECO:0000313" key="7">
    <source>
        <dbReference type="Proteomes" id="UP000197535"/>
    </source>
</evidence>
<name>A0A254TGF3_9BURK</name>
<dbReference type="Gene3D" id="1.10.10.10">
    <property type="entry name" value="Winged helix-like DNA-binding domain superfamily/Winged helix DNA-binding domain"/>
    <property type="match status" value="1"/>
</dbReference>
<evidence type="ECO:0000256" key="4">
    <source>
        <dbReference type="ARBA" id="ARBA00023163"/>
    </source>
</evidence>
<dbReference type="InterPro" id="IPR036390">
    <property type="entry name" value="WH_DNA-bd_sf"/>
</dbReference>
<keyword evidence="2" id="KW-0805">Transcription regulation</keyword>
<reference evidence="6 7" key="1">
    <citation type="submission" date="2016-02" db="EMBL/GenBank/DDBJ databases">
        <authorList>
            <person name="Wen L."/>
            <person name="He K."/>
            <person name="Yang H."/>
        </authorList>
    </citation>
    <scope>NUCLEOTIDE SEQUENCE [LARGE SCALE GENOMIC DNA]</scope>
    <source>
        <strain evidence="6 7">TSA40</strain>
    </source>
</reference>